<organism evidence="1 2">
    <name type="scientific">Corynebacterium halotolerans YIM 70093 = DSM 44683</name>
    <dbReference type="NCBI Taxonomy" id="1121362"/>
    <lineage>
        <taxon>Bacteria</taxon>
        <taxon>Bacillati</taxon>
        <taxon>Actinomycetota</taxon>
        <taxon>Actinomycetes</taxon>
        <taxon>Mycobacteriales</taxon>
        <taxon>Corynebacteriaceae</taxon>
        <taxon>Corynebacterium</taxon>
    </lineage>
</organism>
<dbReference type="Proteomes" id="UP000011723">
    <property type="component" value="Chromosome"/>
</dbReference>
<evidence type="ECO:0000313" key="1">
    <source>
        <dbReference type="EMBL" id="AGF73169.1"/>
    </source>
</evidence>
<name>M1MZN0_9CORY</name>
<dbReference type="STRING" id="1121362.A605_10845"/>
<dbReference type="KEGG" id="chn:A605_10845"/>
<dbReference type="AlphaFoldDB" id="M1MZN0"/>
<keyword evidence="2" id="KW-1185">Reference proteome</keyword>
<dbReference type="HOGENOM" id="CLU_055426_0_0_11"/>
<sequence length="332" mass="36533">MTVPTPVLEYLLPLKWSDDADPAELAELAEYLGRVVTHARVTLVDGSSPEARARHEAALPDEVNVIPADPELARNGKVAGVLTAIPTLRAEKVIIADDDVRYTATTLTRMSEALDDHAIVRPQNHFVTADGSPLPWHARWDTGRTLLNRAFGSDYPGTLGVRLEYLAGGYDGDLLFENLELIRTVLARGGRELAADDLFVVRRPPSTRGFLGQRVRQAYDSFAQPTRLAAELAILPAALLASRRPVWLLIGFAGTAAAAEVGRRRSGGDRIFDRTAALWAPLWVTERGLCIWLALIERARGGVRYRDSRLLTAAHSLRALKSREENRSLTHV</sequence>
<dbReference type="InterPro" id="IPR029044">
    <property type="entry name" value="Nucleotide-diphossugar_trans"/>
</dbReference>
<evidence type="ECO:0000313" key="2">
    <source>
        <dbReference type="Proteomes" id="UP000011723"/>
    </source>
</evidence>
<protein>
    <recommendedName>
        <fullName evidence="3">Glycosyltransferase 2-like domain-containing protein</fullName>
    </recommendedName>
</protein>
<dbReference type="SUPFAM" id="SSF53448">
    <property type="entry name" value="Nucleotide-diphospho-sugar transferases"/>
    <property type="match status" value="1"/>
</dbReference>
<dbReference type="PATRIC" id="fig|1121362.3.peg.2199"/>
<proteinExistence type="predicted"/>
<dbReference type="RefSeq" id="WP_015401585.1">
    <property type="nucleotide sequence ID" value="NC_020302.1"/>
</dbReference>
<accession>M1MZN0</accession>
<dbReference type="EMBL" id="CP003697">
    <property type="protein sequence ID" value="AGF73169.1"/>
    <property type="molecule type" value="Genomic_DNA"/>
</dbReference>
<reference evidence="1 2" key="1">
    <citation type="journal article" date="2012" name="Stand. Genomic Sci.">
        <title>Genome sequence of the halotolerant bacterium Corynebacterium halotolerans type strain YIM 70093(T) (= DSM 44683(T)).</title>
        <authorList>
            <person name="Ruckert C."/>
            <person name="Albersmeier A."/>
            <person name="Al-Dilaimi A."/>
            <person name="Niehaus K."/>
            <person name="Szczepanowski R."/>
            <person name="Kalinowski J."/>
        </authorList>
    </citation>
    <scope>NUCLEOTIDE SEQUENCE [LARGE SCALE GENOMIC DNA]</scope>
    <source>
        <strain evidence="1">YIM 70093</strain>
    </source>
</reference>
<dbReference type="eggNOG" id="COG1215">
    <property type="taxonomic scope" value="Bacteria"/>
</dbReference>
<dbReference type="OrthoDB" id="7432283at2"/>
<gene>
    <name evidence="1" type="ORF">A605_10845</name>
</gene>
<evidence type="ECO:0008006" key="3">
    <source>
        <dbReference type="Google" id="ProtNLM"/>
    </source>
</evidence>